<evidence type="ECO:0000256" key="14">
    <source>
        <dbReference type="ARBA" id="ARBA00025228"/>
    </source>
</evidence>
<protein>
    <recommendedName>
        <fullName evidence="6 19">Adenosylcobinamide-GDP ribazoletransferase</fullName>
        <ecNumber evidence="5 19">2.7.8.26</ecNumber>
    </recommendedName>
    <alternativeName>
        <fullName evidence="16 19">Cobalamin synthase</fullName>
    </alternativeName>
    <alternativeName>
        <fullName evidence="15 19">Cobalamin-5'-phosphate synthase</fullName>
    </alternativeName>
</protein>
<keyword evidence="11 19" id="KW-0460">Magnesium</keyword>
<reference evidence="20 21" key="1">
    <citation type="submission" date="2019-09" db="EMBL/GenBank/DDBJ databases">
        <title>Segnochrobactrum spirostomi gen. nov., sp. nov., isolated from the ciliate Spirostomum cf. yagiui and description of a novel family, Segnochrobactraceae fam. nov. within the order Rhizobiales of the class Alphaproteobacteria.</title>
        <authorList>
            <person name="Akter S."/>
            <person name="Shazib S.U.A."/>
            <person name="Shin M.K."/>
        </authorList>
    </citation>
    <scope>NUCLEOTIDE SEQUENCE [LARGE SCALE GENOMIC DNA]</scope>
    <source>
        <strain evidence="20 21">Sp-1</strain>
    </source>
</reference>
<name>A0A6A7XXY4_9HYPH</name>
<dbReference type="GO" id="GO:0051073">
    <property type="term" value="F:adenosylcobinamide-GDP ribazoletransferase activity"/>
    <property type="evidence" value="ECO:0007669"/>
    <property type="project" value="UniProtKB-UniRule"/>
</dbReference>
<dbReference type="EC" id="2.7.8.26" evidence="5 19"/>
<comment type="caution">
    <text evidence="20">The sequence shown here is derived from an EMBL/GenBank/DDBJ whole genome shotgun (WGS) entry which is preliminary data.</text>
</comment>
<evidence type="ECO:0000256" key="15">
    <source>
        <dbReference type="ARBA" id="ARBA00032605"/>
    </source>
</evidence>
<evidence type="ECO:0000256" key="16">
    <source>
        <dbReference type="ARBA" id="ARBA00032853"/>
    </source>
</evidence>
<evidence type="ECO:0000256" key="19">
    <source>
        <dbReference type="HAMAP-Rule" id="MF_00719"/>
    </source>
</evidence>
<evidence type="ECO:0000256" key="12">
    <source>
        <dbReference type="ARBA" id="ARBA00022989"/>
    </source>
</evidence>
<comment type="similarity">
    <text evidence="4 19">Belongs to the CobS family.</text>
</comment>
<dbReference type="Pfam" id="PF02654">
    <property type="entry name" value="CobS"/>
    <property type="match status" value="1"/>
</dbReference>
<feature type="transmembrane region" description="Helical" evidence="19">
    <location>
        <begin position="189"/>
        <end position="208"/>
    </location>
</feature>
<dbReference type="InterPro" id="IPR003805">
    <property type="entry name" value="CobS"/>
</dbReference>
<keyword evidence="12 19" id="KW-1133">Transmembrane helix</keyword>
<keyword evidence="21" id="KW-1185">Reference proteome</keyword>
<comment type="catalytic activity">
    <reaction evidence="18 19">
        <text>alpha-ribazole 5'-phosphate + adenosylcob(III)inamide-GDP = adenosylcob(III)alamin 5'-phosphate + GMP + H(+)</text>
        <dbReference type="Rhea" id="RHEA:23560"/>
        <dbReference type="ChEBI" id="CHEBI:15378"/>
        <dbReference type="ChEBI" id="CHEBI:57918"/>
        <dbReference type="ChEBI" id="CHEBI:58115"/>
        <dbReference type="ChEBI" id="CHEBI:60487"/>
        <dbReference type="ChEBI" id="CHEBI:60493"/>
        <dbReference type="EC" id="2.7.8.26"/>
    </reaction>
</comment>
<accession>A0A6A7XXY4</accession>
<evidence type="ECO:0000256" key="5">
    <source>
        <dbReference type="ARBA" id="ARBA00013200"/>
    </source>
</evidence>
<comment type="function">
    <text evidence="14 19">Joins adenosylcobinamide-GDP and alpha-ribazole to generate adenosylcobalamin (Ado-cobalamin). Also synthesizes adenosylcobalamin 5'-phosphate from adenosylcobinamide-GDP and alpha-ribazole 5'-phosphate.</text>
</comment>
<dbReference type="HAMAP" id="MF_00719">
    <property type="entry name" value="CobS"/>
    <property type="match status" value="1"/>
</dbReference>
<dbReference type="UniPathway" id="UPA00148">
    <property type="reaction ID" value="UER00238"/>
</dbReference>
<feature type="transmembrane region" description="Helical" evidence="19">
    <location>
        <begin position="39"/>
        <end position="60"/>
    </location>
</feature>
<feature type="transmembrane region" description="Helical" evidence="19">
    <location>
        <begin position="66"/>
        <end position="86"/>
    </location>
</feature>
<organism evidence="20 21">
    <name type="scientific">Segnochrobactrum spirostomi</name>
    <dbReference type="NCBI Taxonomy" id="2608987"/>
    <lineage>
        <taxon>Bacteria</taxon>
        <taxon>Pseudomonadati</taxon>
        <taxon>Pseudomonadota</taxon>
        <taxon>Alphaproteobacteria</taxon>
        <taxon>Hyphomicrobiales</taxon>
        <taxon>Segnochrobactraceae</taxon>
        <taxon>Segnochrobactrum</taxon>
    </lineage>
</organism>
<gene>
    <name evidence="19" type="primary">cobS</name>
    <name evidence="20" type="ORF">F0357_00675</name>
</gene>
<evidence type="ECO:0000256" key="2">
    <source>
        <dbReference type="ARBA" id="ARBA00004651"/>
    </source>
</evidence>
<comment type="catalytic activity">
    <reaction evidence="17 19">
        <text>alpha-ribazole + adenosylcob(III)inamide-GDP = adenosylcob(III)alamin + GMP + H(+)</text>
        <dbReference type="Rhea" id="RHEA:16049"/>
        <dbReference type="ChEBI" id="CHEBI:10329"/>
        <dbReference type="ChEBI" id="CHEBI:15378"/>
        <dbReference type="ChEBI" id="CHEBI:18408"/>
        <dbReference type="ChEBI" id="CHEBI:58115"/>
        <dbReference type="ChEBI" id="CHEBI:60487"/>
        <dbReference type="EC" id="2.7.8.26"/>
    </reaction>
</comment>
<evidence type="ECO:0000256" key="3">
    <source>
        <dbReference type="ARBA" id="ARBA00004663"/>
    </source>
</evidence>
<evidence type="ECO:0000256" key="1">
    <source>
        <dbReference type="ARBA" id="ARBA00001946"/>
    </source>
</evidence>
<dbReference type="GO" id="GO:0009236">
    <property type="term" value="P:cobalamin biosynthetic process"/>
    <property type="evidence" value="ECO:0007669"/>
    <property type="project" value="UniProtKB-UniRule"/>
</dbReference>
<evidence type="ECO:0000256" key="17">
    <source>
        <dbReference type="ARBA" id="ARBA00048623"/>
    </source>
</evidence>
<evidence type="ECO:0000256" key="7">
    <source>
        <dbReference type="ARBA" id="ARBA00022475"/>
    </source>
</evidence>
<dbReference type="GO" id="GO:0008818">
    <property type="term" value="F:cobalamin 5'-phosphate synthase activity"/>
    <property type="evidence" value="ECO:0007669"/>
    <property type="project" value="UniProtKB-UniRule"/>
</dbReference>
<proteinExistence type="inferred from homology"/>
<dbReference type="PANTHER" id="PTHR34148:SF1">
    <property type="entry name" value="ADENOSYLCOBINAMIDE-GDP RIBAZOLETRANSFERASE"/>
    <property type="match status" value="1"/>
</dbReference>
<dbReference type="EMBL" id="VWNA01000001">
    <property type="protein sequence ID" value="MQT11213.1"/>
    <property type="molecule type" value="Genomic_DNA"/>
</dbReference>
<evidence type="ECO:0000256" key="4">
    <source>
        <dbReference type="ARBA" id="ARBA00010561"/>
    </source>
</evidence>
<keyword evidence="10 19" id="KW-0812">Transmembrane</keyword>
<evidence type="ECO:0000256" key="6">
    <source>
        <dbReference type="ARBA" id="ARBA00015850"/>
    </source>
</evidence>
<evidence type="ECO:0000313" key="21">
    <source>
        <dbReference type="Proteomes" id="UP000332515"/>
    </source>
</evidence>
<keyword evidence="13 19" id="KW-0472">Membrane</keyword>
<sequence length="262" mass="26153">MARRRIAELAGAMRFFSRLPVPHIVAEDDPAAPPSMARMAWAVPVAGALVALPGAVVLWIGHALALPGLLAGALAVLALVATTGALHEDGLSDTLDGFGGGRTRERKLEIMRDSRIGAYGAAGLVLSILIRTISLAALVDAAGPWTAIAGLLGGQSLSRLAAIGVMALLPPARPGGLSASAGRPSGGDFANAILVAALMALLILGPAFGLLAPLIGLVIAVAVTLGIAGLAEREIGGQTGDVAGATQQAAEIALLVTFVAAR</sequence>
<evidence type="ECO:0000256" key="8">
    <source>
        <dbReference type="ARBA" id="ARBA00022573"/>
    </source>
</evidence>
<dbReference type="GO" id="GO:0005886">
    <property type="term" value="C:plasma membrane"/>
    <property type="evidence" value="ECO:0007669"/>
    <property type="project" value="UniProtKB-SubCell"/>
</dbReference>
<keyword evidence="7 19" id="KW-1003">Cell membrane</keyword>
<comment type="pathway">
    <text evidence="3 19">Cofactor biosynthesis; adenosylcobalamin biosynthesis; adenosylcobalamin from cob(II)yrinate a,c-diamide: step 7/7.</text>
</comment>
<comment type="subcellular location">
    <subcellularLocation>
        <location evidence="2 19">Cell membrane</location>
        <topology evidence="2 19">Multi-pass membrane protein</topology>
    </subcellularLocation>
</comment>
<comment type="cofactor">
    <cofactor evidence="1 19">
        <name>Mg(2+)</name>
        <dbReference type="ChEBI" id="CHEBI:18420"/>
    </cofactor>
</comment>
<evidence type="ECO:0000256" key="18">
    <source>
        <dbReference type="ARBA" id="ARBA00049504"/>
    </source>
</evidence>
<dbReference type="Proteomes" id="UP000332515">
    <property type="component" value="Unassembled WGS sequence"/>
</dbReference>
<evidence type="ECO:0000256" key="9">
    <source>
        <dbReference type="ARBA" id="ARBA00022679"/>
    </source>
</evidence>
<evidence type="ECO:0000313" key="20">
    <source>
        <dbReference type="EMBL" id="MQT11213.1"/>
    </source>
</evidence>
<evidence type="ECO:0000256" key="13">
    <source>
        <dbReference type="ARBA" id="ARBA00023136"/>
    </source>
</evidence>
<evidence type="ECO:0000256" key="11">
    <source>
        <dbReference type="ARBA" id="ARBA00022842"/>
    </source>
</evidence>
<dbReference type="PANTHER" id="PTHR34148">
    <property type="entry name" value="ADENOSYLCOBINAMIDE-GDP RIBAZOLETRANSFERASE"/>
    <property type="match status" value="1"/>
</dbReference>
<dbReference type="AlphaFoldDB" id="A0A6A7XXY4"/>
<keyword evidence="8 19" id="KW-0169">Cobalamin biosynthesis</keyword>
<keyword evidence="9 19" id="KW-0808">Transferase</keyword>
<feature type="transmembrane region" description="Helical" evidence="19">
    <location>
        <begin position="116"/>
        <end position="139"/>
    </location>
</feature>
<evidence type="ECO:0000256" key="10">
    <source>
        <dbReference type="ARBA" id="ARBA00022692"/>
    </source>
</evidence>